<feature type="domain" description="Carboxylesterase type B" evidence="4">
    <location>
        <begin position="40"/>
        <end position="509"/>
    </location>
</feature>
<evidence type="ECO:0000256" key="2">
    <source>
        <dbReference type="ARBA" id="ARBA00022801"/>
    </source>
</evidence>
<keyword evidence="6" id="KW-1185">Reference proteome</keyword>
<dbReference type="SUPFAM" id="SSF53474">
    <property type="entry name" value="alpha/beta-Hydrolases"/>
    <property type="match status" value="1"/>
</dbReference>
<dbReference type="Pfam" id="PF00135">
    <property type="entry name" value="COesterase"/>
    <property type="match status" value="1"/>
</dbReference>
<keyword evidence="2 3" id="KW-0378">Hydrolase</keyword>
<dbReference type="InterPro" id="IPR002018">
    <property type="entry name" value="CarbesteraseB"/>
</dbReference>
<dbReference type="PRINTS" id="PR00878">
    <property type="entry name" value="CHOLNESTRASE"/>
</dbReference>
<dbReference type="EC" id="3.1.1.-" evidence="3"/>
<dbReference type="InterPro" id="IPR019826">
    <property type="entry name" value="Carboxylesterase_B_AS"/>
</dbReference>
<dbReference type="Proteomes" id="UP000766336">
    <property type="component" value="Unassembled WGS sequence"/>
</dbReference>
<evidence type="ECO:0000259" key="4">
    <source>
        <dbReference type="Pfam" id="PF00135"/>
    </source>
</evidence>
<evidence type="ECO:0000313" key="5">
    <source>
        <dbReference type="EMBL" id="MBS7813394.1"/>
    </source>
</evidence>
<evidence type="ECO:0000256" key="1">
    <source>
        <dbReference type="ARBA" id="ARBA00005964"/>
    </source>
</evidence>
<evidence type="ECO:0000313" key="6">
    <source>
        <dbReference type="Proteomes" id="UP000766336"/>
    </source>
</evidence>
<dbReference type="InterPro" id="IPR029058">
    <property type="entry name" value="AB_hydrolase_fold"/>
</dbReference>
<dbReference type="InterPro" id="IPR000997">
    <property type="entry name" value="Cholinesterase"/>
</dbReference>
<dbReference type="InterPro" id="IPR050309">
    <property type="entry name" value="Type-B_Carboxylest/Lipase"/>
</dbReference>
<dbReference type="PANTHER" id="PTHR11559">
    <property type="entry name" value="CARBOXYLESTERASE"/>
    <property type="match status" value="1"/>
</dbReference>
<protein>
    <recommendedName>
        <fullName evidence="3">Carboxylic ester hydrolase</fullName>
        <ecNumber evidence="3">3.1.1.-</ecNumber>
    </recommendedName>
</protein>
<dbReference type="Gene3D" id="3.40.50.1820">
    <property type="entry name" value="alpha/beta hydrolase"/>
    <property type="match status" value="1"/>
</dbReference>
<gene>
    <name evidence="5" type="ORF">KHU32_20810</name>
</gene>
<sequence length="549" mass="58564">MPRSKSSVLSALGRRPLLGGSLAMPWLALGASAQTQPGPSPVVETTSGRLRGVAVGGVSSFKGVPYGDTTAGANRFRPPQPAPRWAGVREATAFGPNAPQIWAEGPTEFAWYWANLPQSEDTLTLSLYTPGTDQGRRPVLLWLHGGGFSIGTGSSPGFDGSHLARTQDVVVVSINNRLNLFGSFFTGEHQDQLSPESGNLQVLDQIAALRWVRDNIAAFGGDPNNVTIFGQSGGAAKVAALLAAPAASGLIHRAVIQSASGAWRLAPPEVAARSAHAVLREFGLTAREAGRLREAPVDRLLAALAKVGAAEFRPVLDGQVFPHHPYDPVAAASARGIPLLIGWTATEATFFLAGDPGNFNLDAARARARIQRFLRLDDAETSRVIEGYRQLHPDATPSELLIQVTSDHFYRLPTSLIAGRQAAASNAPVYAYEFNWVSPARQRALASPHTSEMPFIFGTLDAAAALVAGDPAAPQVRDRLGEIWGSFARSGRPASQAVGDWQPYTEADRVTALLGGDWRTVKDTLAGPRQLIGRLKPYEYSDPVTFVRD</sequence>
<dbReference type="RefSeq" id="WP_213672103.1">
    <property type="nucleotide sequence ID" value="NZ_JAHCDA010000005.1"/>
</dbReference>
<accession>A0ABS5QI88</accession>
<proteinExistence type="inferred from homology"/>
<evidence type="ECO:0000256" key="3">
    <source>
        <dbReference type="RuleBase" id="RU361235"/>
    </source>
</evidence>
<organism evidence="5 6">
    <name type="scientific">Roseococcus pinisoli</name>
    <dbReference type="NCBI Taxonomy" id="2835040"/>
    <lineage>
        <taxon>Bacteria</taxon>
        <taxon>Pseudomonadati</taxon>
        <taxon>Pseudomonadota</taxon>
        <taxon>Alphaproteobacteria</taxon>
        <taxon>Acetobacterales</taxon>
        <taxon>Roseomonadaceae</taxon>
        <taxon>Roseococcus</taxon>
    </lineage>
</organism>
<reference evidence="5 6" key="1">
    <citation type="submission" date="2021-05" db="EMBL/GenBank/DDBJ databases">
        <title>Roseococcus sp. XZZS9, whole genome shotgun sequencing project.</title>
        <authorList>
            <person name="Zhao G."/>
            <person name="Shen L."/>
        </authorList>
    </citation>
    <scope>NUCLEOTIDE SEQUENCE [LARGE SCALE GENOMIC DNA]</scope>
    <source>
        <strain evidence="5 6">XZZS9</strain>
    </source>
</reference>
<comment type="similarity">
    <text evidence="1 3">Belongs to the type-B carboxylesterase/lipase family.</text>
</comment>
<dbReference type="EMBL" id="JAHCDA010000005">
    <property type="protein sequence ID" value="MBS7813394.1"/>
    <property type="molecule type" value="Genomic_DNA"/>
</dbReference>
<dbReference type="PROSITE" id="PS00122">
    <property type="entry name" value="CARBOXYLESTERASE_B_1"/>
    <property type="match status" value="1"/>
</dbReference>
<name>A0ABS5QI88_9PROT</name>
<comment type="caution">
    <text evidence="5">The sequence shown here is derived from an EMBL/GenBank/DDBJ whole genome shotgun (WGS) entry which is preliminary data.</text>
</comment>